<dbReference type="EMBL" id="AMGM01000296">
    <property type="protein sequence ID" value="EKB47164.1"/>
    <property type="molecule type" value="Genomic_DNA"/>
</dbReference>
<keyword evidence="2" id="KW-1185">Reference proteome</keyword>
<comment type="caution">
    <text evidence="1">The sequence shown here is derived from an EMBL/GenBank/DDBJ whole genome shotgun (WGS) entry which is preliminary data.</text>
</comment>
<accession>K1LST4</accession>
<evidence type="ECO:0000313" key="1">
    <source>
        <dbReference type="EMBL" id="EKB47164.1"/>
    </source>
</evidence>
<evidence type="ECO:0000313" key="2">
    <source>
        <dbReference type="Proteomes" id="UP000004478"/>
    </source>
</evidence>
<reference evidence="1 2" key="1">
    <citation type="journal article" date="2012" name="J. Bacteriol.">
        <title>Draft Genome Sequence of Cecembia lonarensis Strain LW9T, Isolated from Lonar Lake, a Haloalkaline Lake in India.</title>
        <authorList>
            <person name="Shivaji S."/>
            <person name="Ara S."/>
            <person name="Singh A."/>
            <person name="Pinnaka A.K."/>
        </authorList>
    </citation>
    <scope>NUCLEOTIDE SEQUENCE [LARGE SCALE GENOMIC DNA]</scope>
    <source>
        <strain evidence="1 2">LW9</strain>
    </source>
</reference>
<sequence>MDDIRFSAAMAPATINGTLENAVVCSNEYRNSWVGGGARGDMRRKHEMR</sequence>
<organism evidence="1 2">
    <name type="scientific">Cecembia lonarensis (strain CCUG 58316 / KCTC 22772 / LW9)</name>
    <dbReference type="NCBI Taxonomy" id="1225176"/>
    <lineage>
        <taxon>Bacteria</taxon>
        <taxon>Pseudomonadati</taxon>
        <taxon>Bacteroidota</taxon>
        <taxon>Cytophagia</taxon>
        <taxon>Cytophagales</taxon>
        <taxon>Cyclobacteriaceae</taxon>
        <taxon>Cecembia</taxon>
    </lineage>
</organism>
<name>K1LST4_CECL9</name>
<dbReference type="Proteomes" id="UP000004478">
    <property type="component" value="Unassembled WGS sequence"/>
</dbReference>
<protein>
    <submittedName>
        <fullName evidence="1">Uncharacterized protein</fullName>
    </submittedName>
</protein>
<dbReference type="AlphaFoldDB" id="K1LST4"/>
<proteinExistence type="predicted"/>
<gene>
    <name evidence="1" type="ORF">B879_04243</name>
</gene>